<comment type="catalytic activity">
    <reaction evidence="12">
        <text>2 a Fe(II)-siderophore + NADP(+) + H(+) = 2 a Fe(III)-siderophore + NADPH</text>
        <dbReference type="Rhea" id="RHEA:28795"/>
        <dbReference type="Rhea" id="RHEA-COMP:11342"/>
        <dbReference type="Rhea" id="RHEA-COMP:11344"/>
        <dbReference type="ChEBI" id="CHEBI:15378"/>
        <dbReference type="ChEBI" id="CHEBI:29033"/>
        <dbReference type="ChEBI" id="CHEBI:29034"/>
        <dbReference type="ChEBI" id="CHEBI:57783"/>
        <dbReference type="ChEBI" id="CHEBI:58349"/>
        <dbReference type="EC" id="1.16.1.9"/>
    </reaction>
</comment>
<dbReference type="GO" id="GO:0052851">
    <property type="term" value="F:ferric-chelate reductase (NADPH) activity"/>
    <property type="evidence" value="ECO:0007669"/>
    <property type="project" value="UniProtKB-EC"/>
</dbReference>
<evidence type="ECO:0000313" key="15">
    <source>
        <dbReference type="EMBL" id="KAI6779508.1"/>
    </source>
</evidence>
<evidence type="ECO:0000256" key="4">
    <source>
        <dbReference type="ARBA" id="ARBA00022448"/>
    </source>
</evidence>
<feature type="transmembrane region" description="Helical" evidence="13">
    <location>
        <begin position="162"/>
        <end position="183"/>
    </location>
</feature>
<reference evidence="15" key="1">
    <citation type="journal article" date="2021" name="J Fungi (Basel)">
        <title>Genomic and Metabolomic Analyses of the Marine Fungus Emericellopsis cladophorae: Insights into Saltwater Adaptability Mechanisms and Its Biosynthetic Potential.</title>
        <authorList>
            <person name="Goncalves M.F.M."/>
            <person name="Hilario S."/>
            <person name="Van de Peer Y."/>
            <person name="Esteves A.C."/>
            <person name="Alves A."/>
        </authorList>
    </citation>
    <scope>NUCLEOTIDE SEQUENCE</scope>
    <source>
        <strain evidence="15">MUM 19.33</strain>
    </source>
</reference>
<dbReference type="SFLD" id="SFLDS00052">
    <property type="entry name" value="Ferric_Reductase_Domain"/>
    <property type="match status" value="1"/>
</dbReference>
<keyword evidence="7" id="KW-0249">Electron transport</keyword>
<dbReference type="PANTHER" id="PTHR32361:SF24">
    <property type="entry name" value="REDUCTASE, PUTATIVE (AFU_ORTHOLOGUE AFUA_3G10820)-RELATED"/>
    <property type="match status" value="1"/>
</dbReference>
<feature type="transmembrane region" description="Helical" evidence="13">
    <location>
        <begin position="122"/>
        <end position="142"/>
    </location>
</feature>
<dbReference type="PROSITE" id="PS51384">
    <property type="entry name" value="FAD_FR"/>
    <property type="match status" value="1"/>
</dbReference>
<organism evidence="15 16">
    <name type="scientific">Emericellopsis cladophorae</name>
    <dbReference type="NCBI Taxonomy" id="2686198"/>
    <lineage>
        <taxon>Eukaryota</taxon>
        <taxon>Fungi</taxon>
        <taxon>Dikarya</taxon>
        <taxon>Ascomycota</taxon>
        <taxon>Pezizomycotina</taxon>
        <taxon>Sordariomycetes</taxon>
        <taxon>Hypocreomycetidae</taxon>
        <taxon>Hypocreales</taxon>
        <taxon>Bionectriaceae</taxon>
        <taxon>Emericellopsis</taxon>
    </lineage>
</organism>
<dbReference type="GeneID" id="75829284"/>
<dbReference type="InterPro" id="IPR017938">
    <property type="entry name" value="Riboflavin_synthase-like_b-brl"/>
</dbReference>
<gene>
    <name evidence="15" type="ORF">J7T54_002776</name>
</gene>
<feature type="domain" description="FAD-binding FR-type" evidence="14">
    <location>
        <begin position="312"/>
        <end position="436"/>
    </location>
</feature>
<comment type="subcellular location">
    <subcellularLocation>
        <location evidence="1">Cell membrane</location>
        <topology evidence="1">Multi-pass membrane protein</topology>
    </subcellularLocation>
</comment>
<evidence type="ECO:0000256" key="11">
    <source>
        <dbReference type="ARBA" id="ARBA00023136"/>
    </source>
</evidence>
<evidence type="ECO:0000256" key="10">
    <source>
        <dbReference type="ARBA" id="ARBA00023065"/>
    </source>
</evidence>
<dbReference type="Pfam" id="PF08022">
    <property type="entry name" value="FAD_binding_8"/>
    <property type="match status" value="1"/>
</dbReference>
<dbReference type="Pfam" id="PF01794">
    <property type="entry name" value="Ferric_reduct"/>
    <property type="match status" value="1"/>
</dbReference>
<dbReference type="InterPro" id="IPR017927">
    <property type="entry name" value="FAD-bd_FR_type"/>
</dbReference>
<evidence type="ECO:0000256" key="2">
    <source>
        <dbReference type="ARBA" id="ARBA00006278"/>
    </source>
</evidence>
<dbReference type="EC" id="1.16.1.9" evidence="3"/>
<dbReference type="GO" id="GO:0005886">
    <property type="term" value="C:plasma membrane"/>
    <property type="evidence" value="ECO:0007669"/>
    <property type="project" value="UniProtKB-SubCell"/>
</dbReference>
<dbReference type="PANTHER" id="PTHR32361">
    <property type="entry name" value="FERRIC/CUPRIC REDUCTASE TRANSMEMBRANE COMPONENT"/>
    <property type="match status" value="1"/>
</dbReference>
<dbReference type="RefSeq" id="XP_051360364.1">
    <property type="nucleotide sequence ID" value="XM_051508483.1"/>
</dbReference>
<keyword evidence="5" id="KW-1003">Cell membrane</keyword>
<keyword evidence="4" id="KW-0813">Transport</keyword>
<dbReference type="GO" id="GO:0015677">
    <property type="term" value="P:copper ion import"/>
    <property type="evidence" value="ECO:0007669"/>
    <property type="project" value="TreeGrafter"/>
</dbReference>
<keyword evidence="6 13" id="KW-0812">Transmembrane</keyword>
<feature type="transmembrane region" description="Helical" evidence="13">
    <location>
        <begin position="257"/>
        <end position="276"/>
    </location>
</feature>
<evidence type="ECO:0000256" key="5">
    <source>
        <dbReference type="ARBA" id="ARBA00022475"/>
    </source>
</evidence>
<comment type="caution">
    <text evidence="15">The sequence shown here is derived from an EMBL/GenBank/DDBJ whole genome shotgun (WGS) entry which is preliminary data.</text>
</comment>
<dbReference type="SUPFAM" id="SSF63380">
    <property type="entry name" value="Riboflavin synthase domain-like"/>
    <property type="match status" value="1"/>
</dbReference>
<dbReference type="Proteomes" id="UP001055219">
    <property type="component" value="Unassembled WGS sequence"/>
</dbReference>
<dbReference type="AlphaFoldDB" id="A0A9P9XXR7"/>
<keyword evidence="16" id="KW-1185">Reference proteome</keyword>
<proteinExistence type="inferred from homology"/>
<evidence type="ECO:0000259" key="14">
    <source>
        <dbReference type="PROSITE" id="PS51384"/>
    </source>
</evidence>
<dbReference type="InterPro" id="IPR013130">
    <property type="entry name" value="Fe3_Rdtase_TM_dom"/>
</dbReference>
<dbReference type="OrthoDB" id="4494341at2759"/>
<keyword evidence="8 13" id="KW-1133">Transmembrane helix</keyword>
<dbReference type="EMBL" id="JAGIXG020000045">
    <property type="protein sequence ID" value="KAI6779508.1"/>
    <property type="molecule type" value="Genomic_DNA"/>
</dbReference>
<dbReference type="InterPro" id="IPR013121">
    <property type="entry name" value="Fe_red_NAD-bd_6"/>
</dbReference>
<name>A0A9P9XXR7_9HYPO</name>
<dbReference type="SFLD" id="SFLDG01168">
    <property type="entry name" value="Ferric_reductase_subgroup_(FRE"/>
    <property type="match status" value="1"/>
</dbReference>
<dbReference type="GO" id="GO:0006879">
    <property type="term" value="P:intracellular iron ion homeostasis"/>
    <property type="evidence" value="ECO:0007669"/>
    <property type="project" value="TreeGrafter"/>
</dbReference>
<dbReference type="InterPro" id="IPR051410">
    <property type="entry name" value="Ferric/Cupric_Reductase"/>
</dbReference>
<evidence type="ECO:0000256" key="12">
    <source>
        <dbReference type="ARBA" id="ARBA00048483"/>
    </source>
</evidence>
<keyword evidence="10" id="KW-0406">Ion transport</keyword>
<reference evidence="15" key="2">
    <citation type="submission" date="2022-07" db="EMBL/GenBank/DDBJ databases">
        <authorList>
            <person name="Goncalves M.F.M."/>
            <person name="Hilario S."/>
            <person name="Van De Peer Y."/>
            <person name="Esteves A.C."/>
            <person name="Alves A."/>
        </authorList>
    </citation>
    <scope>NUCLEOTIDE SEQUENCE</scope>
    <source>
        <strain evidence="15">MUM 19.33</strain>
    </source>
</reference>
<protein>
    <recommendedName>
        <fullName evidence="3">ferric-chelate reductase (NADPH)</fullName>
        <ecNumber evidence="3">1.16.1.9</ecNumber>
    </recommendedName>
</protein>
<feature type="transmembrane region" description="Helical" evidence="13">
    <location>
        <begin position="225"/>
        <end position="245"/>
    </location>
</feature>
<evidence type="ECO:0000256" key="13">
    <source>
        <dbReference type="SAM" id="Phobius"/>
    </source>
</evidence>
<sequence>MDAGNPTVQARGGGYEMTPEQIAAAIQASSDNERLSDYLYIICGAVSAAVILWKIFDVTSKWVRTVVCVNDDHQRYFTQPRPKAAFIKENILYAPIFRKRHNREIQLSSAINVGTLPSRFQLLFLVAYFATNVVFCCIDLNFSLTYEEVARLLRNRTGVLSVVNMIPLFLLAGRNNPLITLLGISFDTYNLIHRWMGRIVILEAVAHTLAHLAKGGWGDAVPGIFASPFLLWGFIATIAFVFLGIQAWSPIRHAFYEVFKILHIAVAALSLVGLWYHIKLGELDQMRYLYAVMGLWVADRGARVLRLVYNNIGLRQRTRTVLEALPGDTVRVTMTLARPWRARPGQHAYLYFPTMSLWQSHPFSVSWVDDTDDVTSDRLASNHQDRAAMRKMQVAFVIRARTGFTNTLYQKVAKAPGGRMDAMCFVEGPYGVCQPLDSYGTVVLFAGGVGITHQVPYIKELIQGYAQGKVATRKITLVWTIPSPEHLEWIRPWMTSILSMDKRRDILRVSIFVTNPRSTKEIHSPSSTVQMFPGRPNIETLLSREQEQQVGSCCVTVCGPGALADEVRRVVRSKQSRSSMDFIEEAFSW</sequence>
<dbReference type="GO" id="GO:0006826">
    <property type="term" value="P:iron ion transport"/>
    <property type="evidence" value="ECO:0007669"/>
    <property type="project" value="UniProtKB-ARBA"/>
</dbReference>
<evidence type="ECO:0000256" key="3">
    <source>
        <dbReference type="ARBA" id="ARBA00012668"/>
    </source>
</evidence>
<evidence type="ECO:0000256" key="1">
    <source>
        <dbReference type="ARBA" id="ARBA00004651"/>
    </source>
</evidence>
<evidence type="ECO:0000256" key="7">
    <source>
        <dbReference type="ARBA" id="ARBA00022982"/>
    </source>
</evidence>
<evidence type="ECO:0000256" key="8">
    <source>
        <dbReference type="ARBA" id="ARBA00022989"/>
    </source>
</evidence>
<keyword evidence="11 13" id="KW-0472">Membrane</keyword>
<dbReference type="InterPro" id="IPR013112">
    <property type="entry name" value="FAD-bd_8"/>
</dbReference>
<comment type="similarity">
    <text evidence="2">Belongs to the ferric reductase (FRE) family.</text>
</comment>
<keyword evidence="9" id="KW-0560">Oxidoreductase</keyword>
<dbReference type="Pfam" id="PF08030">
    <property type="entry name" value="NAD_binding_6"/>
    <property type="match status" value="1"/>
</dbReference>
<dbReference type="SUPFAM" id="SSF52343">
    <property type="entry name" value="Ferredoxin reductase-like, C-terminal NADP-linked domain"/>
    <property type="match status" value="1"/>
</dbReference>
<evidence type="ECO:0000313" key="16">
    <source>
        <dbReference type="Proteomes" id="UP001055219"/>
    </source>
</evidence>
<dbReference type="CDD" id="cd06186">
    <property type="entry name" value="NOX_Duox_like_FAD_NADP"/>
    <property type="match status" value="1"/>
</dbReference>
<dbReference type="Gene3D" id="3.40.50.80">
    <property type="entry name" value="Nucleotide-binding domain of ferredoxin-NADP reductase (FNR) module"/>
    <property type="match status" value="1"/>
</dbReference>
<evidence type="ECO:0000256" key="9">
    <source>
        <dbReference type="ARBA" id="ARBA00023002"/>
    </source>
</evidence>
<dbReference type="InterPro" id="IPR039261">
    <property type="entry name" value="FNR_nucleotide-bd"/>
</dbReference>
<feature type="transmembrane region" description="Helical" evidence="13">
    <location>
        <begin position="38"/>
        <end position="56"/>
    </location>
</feature>
<accession>A0A9P9XXR7</accession>
<evidence type="ECO:0000256" key="6">
    <source>
        <dbReference type="ARBA" id="ARBA00022692"/>
    </source>
</evidence>